<dbReference type="Proteomes" id="UP000005666">
    <property type="component" value="Chromosome 14"/>
</dbReference>
<gene>
    <name evidence="2" type="primary">TPHA0N00550</name>
    <name evidence="2" type="ordered locus">TPHA_0N00550</name>
</gene>
<dbReference type="InterPro" id="IPR033909">
    <property type="entry name" value="RNR_small"/>
</dbReference>
<evidence type="ECO:0000256" key="1">
    <source>
        <dbReference type="ARBA" id="ARBA00009303"/>
    </source>
</evidence>
<dbReference type="InterPro" id="IPR000358">
    <property type="entry name" value="RNR_small_fam"/>
</dbReference>
<dbReference type="KEGG" id="tpf:TPHA_0N00550"/>
<dbReference type="SUPFAM" id="SSF47240">
    <property type="entry name" value="Ferritin-like"/>
    <property type="match status" value="1"/>
</dbReference>
<organism evidence="2 3">
    <name type="scientific">Tetrapisispora phaffii (strain ATCC 24235 / CBS 4417 / NBRC 1672 / NRRL Y-8282 / UCD 70-5)</name>
    <name type="common">Yeast</name>
    <name type="synonym">Fabospora phaffii</name>
    <dbReference type="NCBI Taxonomy" id="1071381"/>
    <lineage>
        <taxon>Eukaryota</taxon>
        <taxon>Fungi</taxon>
        <taxon>Dikarya</taxon>
        <taxon>Ascomycota</taxon>
        <taxon>Saccharomycotina</taxon>
        <taxon>Saccharomycetes</taxon>
        <taxon>Saccharomycetales</taxon>
        <taxon>Saccharomycetaceae</taxon>
        <taxon>Tetrapisispora</taxon>
    </lineage>
</organism>
<dbReference type="PANTHER" id="PTHR23409:SF18">
    <property type="entry name" value="RIBONUCLEOSIDE-DIPHOSPHATE REDUCTASE SUBUNIT M2"/>
    <property type="match status" value="1"/>
</dbReference>
<sequence>MTGDKNFETVLKELEAKHREFLNKHSEHRHEILERQKDETILFENKRRFVLFPIRFHEIFDAYKKREALFWTAEEIDLKQDCVDWEDKLGDKEKHSMKRVLAVFAASVLSELKLTETLSAEVQTPEAKCFYGFQIMVDNVHEEVYSLVIDSFVTNKDELEVMFDGIEEDEISQEKIAFAKRWFDVSNALFGEKLVAFAAIQSLFSLNSYASLFSMQKRRLLPGLSKANVTMFKDHSIRTEFQFLMFNHLKNKINKEIVQRIVIEAVNIEKRALRKNSMSFKQLGLDIKLMEELIEYVADIILEGFGNDKFHKTSNPYDFIDTDSFPNACYSFQKKIAHMNKPTIDEPNTDISNFSFNDDF</sequence>
<dbReference type="PANTHER" id="PTHR23409">
    <property type="entry name" value="RIBONUCLEOSIDE-DIPHOSPHATE REDUCTASE SMALL CHAIN"/>
    <property type="match status" value="1"/>
</dbReference>
<keyword evidence="3" id="KW-1185">Reference proteome</keyword>
<dbReference type="InterPro" id="IPR012348">
    <property type="entry name" value="RNR-like"/>
</dbReference>
<dbReference type="EMBL" id="HE612869">
    <property type="protein sequence ID" value="CCE65836.1"/>
    <property type="molecule type" value="Genomic_DNA"/>
</dbReference>
<dbReference type="InterPro" id="IPR009078">
    <property type="entry name" value="Ferritin-like_SF"/>
</dbReference>
<dbReference type="CDD" id="cd01049">
    <property type="entry name" value="RNRR2"/>
    <property type="match status" value="1"/>
</dbReference>
<proteinExistence type="inferred from homology"/>
<dbReference type="RefSeq" id="XP_003688270.1">
    <property type="nucleotide sequence ID" value="XM_003688222.1"/>
</dbReference>
<dbReference type="GO" id="GO:0009263">
    <property type="term" value="P:deoxyribonucleotide biosynthetic process"/>
    <property type="evidence" value="ECO:0007669"/>
    <property type="project" value="InterPro"/>
</dbReference>
<dbReference type="Pfam" id="PF00268">
    <property type="entry name" value="Ribonuc_red_sm"/>
    <property type="match status" value="1"/>
</dbReference>
<dbReference type="GO" id="GO:0016491">
    <property type="term" value="F:oxidoreductase activity"/>
    <property type="evidence" value="ECO:0007669"/>
    <property type="project" value="InterPro"/>
</dbReference>
<dbReference type="OrthoDB" id="10248373at2759"/>
<comment type="similarity">
    <text evidence="1">Belongs to the ribonucleoside diphosphate reductase small chain family.</text>
</comment>
<dbReference type="OMA" id="LEHECFE"/>
<name>G8C108_TETPH</name>
<dbReference type="Gene3D" id="1.10.620.20">
    <property type="entry name" value="Ribonucleotide Reductase, subunit A"/>
    <property type="match status" value="1"/>
</dbReference>
<dbReference type="STRING" id="1071381.G8C108"/>
<reference evidence="2 3" key="1">
    <citation type="journal article" date="2011" name="Proc. Natl. Acad. Sci. U.S.A.">
        <title>Evolutionary erosion of yeast sex chromosomes by mating-type switching accidents.</title>
        <authorList>
            <person name="Gordon J.L."/>
            <person name="Armisen D."/>
            <person name="Proux-Wera E."/>
            <person name="Oheigeartaigh S.S."/>
            <person name="Byrne K.P."/>
            <person name="Wolfe K.H."/>
        </authorList>
    </citation>
    <scope>NUCLEOTIDE SEQUENCE [LARGE SCALE GENOMIC DNA]</scope>
    <source>
        <strain evidence="3">ATCC 24235 / CBS 4417 / NBRC 1672 / NRRL Y-8282 / UCD 70-5</strain>
    </source>
</reference>
<dbReference type="GeneID" id="11532041"/>
<evidence type="ECO:0000313" key="2">
    <source>
        <dbReference type="EMBL" id="CCE65836.1"/>
    </source>
</evidence>
<dbReference type="eggNOG" id="KOG1567">
    <property type="taxonomic scope" value="Eukaryota"/>
</dbReference>
<dbReference type="AlphaFoldDB" id="G8C108"/>
<evidence type="ECO:0000313" key="3">
    <source>
        <dbReference type="Proteomes" id="UP000005666"/>
    </source>
</evidence>
<accession>G8C108</accession>
<dbReference type="HOGENOM" id="CLU_035339_0_1_1"/>
<protein>
    <submittedName>
        <fullName evidence="2">Uncharacterized protein</fullName>
    </submittedName>
</protein>